<dbReference type="GO" id="GO:0008519">
    <property type="term" value="F:ammonium channel activity"/>
    <property type="evidence" value="ECO:0007669"/>
    <property type="project" value="InterPro"/>
</dbReference>
<dbReference type="Proteomes" id="UP000807159">
    <property type="component" value="Chromosome 14"/>
</dbReference>
<comment type="subcellular location">
    <subcellularLocation>
        <location evidence="1">Membrane</location>
        <topology evidence="1">Multi-pass membrane protein</topology>
    </subcellularLocation>
</comment>
<evidence type="ECO:0000256" key="1">
    <source>
        <dbReference type="ARBA" id="ARBA00004141"/>
    </source>
</evidence>
<name>A0A8T2XBZ7_POPDE</name>
<dbReference type="InterPro" id="IPR029020">
    <property type="entry name" value="Ammonium/urea_transptr"/>
</dbReference>
<feature type="transmembrane region" description="Helical" evidence="5">
    <location>
        <begin position="40"/>
        <end position="58"/>
    </location>
</feature>
<organism evidence="7 8">
    <name type="scientific">Populus deltoides</name>
    <name type="common">Eastern poplar</name>
    <name type="synonym">Eastern cottonwood</name>
    <dbReference type="NCBI Taxonomy" id="3696"/>
    <lineage>
        <taxon>Eukaryota</taxon>
        <taxon>Viridiplantae</taxon>
        <taxon>Streptophyta</taxon>
        <taxon>Embryophyta</taxon>
        <taxon>Tracheophyta</taxon>
        <taxon>Spermatophyta</taxon>
        <taxon>Magnoliopsida</taxon>
        <taxon>eudicotyledons</taxon>
        <taxon>Gunneridae</taxon>
        <taxon>Pentapetalae</taxon>
        <taxon>rosids</taxon>
        <taxon>fabids</taxon>
        <taxon>Malpighiales</taxon>
        <taxon>Salicaceae</taxon>
        <taxon>Saliceae</taxon>
        <taxon>Populus</taxon>
    </lineage>
</organism>
<keyword evidence="4 5" id="KW-0472">Membrane</keyword>
<reference evidence="7" key="1">
    <citation type="journal article" date="2021" name="J. Hered.">
        <title>Genome Assembly of Salicaceae Populus deltoides (Eastern Cottonwood) I-69 Based on Nanopore Sequencing and Hi-C Technologies.</title>
        <authorList>
            <person name="Bai S."/>
            <person name="Wu H."/>
            <person name="Zhang J."/>
            <person name="Pan Z."/>
            <person name="Zhao W."/>
            <person name="Li Z."/>
            <person name="Tong C."/>
        </authorList>
    </citation>
    <scope>NUCLEOTIDE SEQUENCE</scope>
    <source>
        <tissue evidence="7">Leaf</tissue>
    </source>
</reference>
<dbReference type="Pfam" id="PF00909">
    <property type="entry name" value="Ammonium_transp"/>
    <property type="match status" value="1"/>
</dbReference>
<evidence type="ECO:0000256" key="2">
    <source>
        <dbReference type="ARBA" id="ARBA00022692"/>
    </source>
</evidence>
<protein>
    <recommendedName>
        <fullName evidence="6">Ammonium transporter AmtB-like domain-containing protein</fullName>
    </recommendedName>
</protein>
<feature type="transmembrane region" description="Helical" evidence="5">
    <location>
        <begin position="6"/>
        <end position="28"/>
    </location>
</feature>
<dbReference type="PANTHER" id="PTHR11730:SF94">
    <property type="entry name" value="AMMONIUM TRANSPORTER"/>
    <property type="match status" value="1"/>
</dbReference>
<dbReference type="GO" id="GO:0097272">
    <property type="term" value="P:ammonium homeostasis"/>
    <property type="evidence" value="ECO:0007669"/>
    <property type="project" value="TreeGrafter"/>
</dbReference>
<feature type="domain" description="Ammonium transporter AmtB-like" evidence="6">
    <location>
        <begin position="2"/>
        <end position="119"/>
    </location>
</feature>
<proteinExistence type="predicted"/>
<gene>
    <name evidence="7" type="ORF">H0E87_025221</name>
</gene>
<keyword evidence="3 5" id="KW-1133">Transmembrane helix</keyword>
<evidence type="ECO:0000256" key="3">
    <source>
        <dbReference type="ARBA" id="ARBA00022989"/>
    </source>
</evidence>
<evidence type="ECO:0000313" key="7">
    <source>
        <dbReference type="EMBL" id="KAH8489923.1"/>
    </source>
</evidence>
<keyword evidence="2 5" id="KW-0812">Transmembrane</keyword>
<evidence type="ECO:0000256" key="5">
    <source>
        <dbReference type="SAM" id="Phobius"/>
    </source>
</evidence>
<sequence>VCSVADTWAAMVCGFAVAWILIGLDKLAEKFQYDDPMDGAQLYRGCGAWGIIFIALFAKETYVNEIYSGKPGRPYELLMRGGRRLLAAHMAQILVITVWVSLTTGTLLWILHKFKLLRILVGQGDGRNGFDKPWWISMCIL</sequence>
<evidence type="ECO:0000313" key="8">
    <source>
        <dbReference type="Proteomes" id="UP000807159"/>
    </source>
</evidence>
<dbReference type="AlphaFoldDB" id="A0A8T2XBZ7"/>
<evidence type="ECO:0000256" key="4">
    <source>
        <dbReference type="ARBA" id="ARBA00023136"/>
    </source>
</evidence>
<dbReference type="InterPro" id="IPR024041">
    <property type="entry name" value="NH4_transpt_AmtB-like_dom"/>
</dbReference>
<dbReference type="EMBL" id="JACEGQ020000014">
    <property type="protein sequence ID" value="KAH8489923.1"/>
    <property type="molecule type" value="Genomic_DNA"/>
</dbReference>
<evidence type="ECO:0000259" key="6">
    <source>
        <dbReference type="Pfam" id="PF00909"/>
    </source>
</evidence>
<comment type="caution">
    <text evidence="7">The sequence shown here is derived from an EMBL/GenBank/DDBJ whole genome shotgun (WGS) entry which is preliminary data.</text>
</comment>
<dbReference type="GO" id="GO:0005886">
    <property type="term" value="C:plasma membrane"/>
    <property type="evidence" value="ECO:0007669"/>
    <property type="project" value="TreeGrafter"/>
</dbReference>
<feature type="non-terminal residue" evidence="7">
    <location>
        <position position="1"/>
    </location>
</feature>
<dbReference type="PANTHER" id="PTHR11730">
    <property type="entry name" value="AMMONIUM TRANSPORTER"/>
    <property type="match status" value="1"/>
</dbReference>
<keyword evidence="8" id="KW-1185">Reference proteome</keyword>
<dbReference type="Gene3D" id="1.10.3430.10">
    <property type="entry name" value="Ammonium transporter AmtB like domains"/>
    <property type="match status" value="1"/>
</dbReference>
<accession>A0A8T2XBZ7</accession>
<dbReference type="SUPFAM" id="SSF111352">
    <property type="entry name" value="Ammonium transporter"/>
    <property type="match status" value="1"/>
</dbReference>
<feature type="transmembrane region" description="Helical" evidence="5">
    <location>
        <begin position="86"/>
        <end position="111"/>
    </location>
</feature>